<protein>
    <submittedName>
        <fullName evidence="2">Uncharacterized protein</fullName>
    </submittedName>
</protein>
<feature type="compositionally biased region" description="Polar residues" evidence="1">
    <location>
        <begin position="311"/>
        <end position="323"/>
    </location>
</feature>
<dbReference type="AlphaFoldDB" id="A0A438G5G2"/>
<name>A0A438G5G2_VITVI</name>
<proteinExistence type="predicted"/>
<dbReference type="Proteomes" id="UP000288805">
    <property type="component" value="Unassembled WGS sequence"/>
</dbReference>
<feature type="region of interest" description="Disordered" evidence="1">
    <location>
        <begin position="225"/>
        <end position="263"/>
    </location>
</feature>
<evidence type="ECO:0000256" key="1">
    <source>
        <dbReference type="SAM" id="MobiDB-lite"/>
    </source>
</evidence>
<organism evidence="2 3">
    <name type="scientific">Vitis vinifera</name>
    <name type="common">Grape</name>
    <dbReference type="NCBI Taxonomy" id="29760"/>
    <lineage>
        <taxon>Eukaryota</taxon>
        <taxon>Viridiplantae</taxon>
        <taxon>Streptophyta</taxon>
        <taxon>Embryophyta</taxon>
        <taxon>Tracheophyta</taxon>
        <taxon>Spermatophyta</taxon>
        <taxon>Magnoliopsida</taxon>
        <taxon>eudicotyledons</taxon>
        <taxon>Gunneridae</taxon>
        <taxon>Pentapetalae</taxon>
        <taxon>rosids</taxon>
        <taxon>Vitales</taxon>
        <taxon>Vitaceae</taxon>
        <taxon>Viteae</taxon>
        <taxon>Vitis</taxon>
    </lineage>
</organism>
<evidence type="ECO:0000313" key="3">
    <source>
        <dbReference type="Proteomes" id="UP000288805"/>
    </source>
</evidence>
<evidence type="ECO:0000313" key="2">
    <source>
        <dbReference type="EMBL" id="RVW67452.1"/>
    </source>
</evidence>
<feature type="region of interest" description="Disordered" evidence="1">
    <location>
        <begin position="306"/>
        <end position="329"/>
    </location>
</feature>
<accession>A0A438G5G2</accession>
<dbReference type="EMBL" id="QGNW01000582">
    <property type="protein sequence ID" value="RVW67452.1"/>
    <property type="molecule type" value="Genomic_DNA"/>
</dbReference>
<gene>
    <name evidence="2" type="ORF">CK203_064104</name>
</gene>
<comment type="caution">
    <text evidence="2">The sequence shown here is derived from an EMBL/GenBank/DDBJ whole genome shotgun (WGS) entry which is preliminary data.</text>
</comment>
<sequence length="329" mass="36851">MQYFLSGSEQRISFSRAEAFLGRESELSSKEVARLSNLQGPIEEVEGASSPFVLSSGNGPNGVKVSQTNPSGASSLVRCLSQESGPAQMEDFLIEGISPSKMASIKSVLSTLNVKLSNTIRMEFSQPKTMVAQWKRCIPKGRTKLLPKPLASFSFLSPLEIEEFCDKRFVGSVWKETKRESYDMRFVGSVWKVKNKRWAVLPTSRASGGVVIFWDALRKKDLIEKSPEEDNSQNLTSGTEGDKCNPSSDHMRPSKSSISESDRLRRKFKFQEKGRVGPRTKEIEMFLSKTTLNSLGYWVPNGWSPHHKSSQNRILSPFPTTNRVNKENS</sequence>
<reference evidence="2 3" key="1">
    <citation type="journal article" date="2018" name="PLoS Genet.">
        <title>Population sequencing reveals clonal diversity and ancestral inbreeding in the grapevine cultivar Chardonnay.</title>
        <authorList>
            <person name="Roach M.J."/>
            <person name="Johnson D.L."/>
            <person name="Bohlmann J."/>
            <person name="van Vuuren H.J."/>
            <person name="Jones S.J."/>
            <person name="Pretorius I.S."/>
            <person name="Schmidt S.A."/>
            <person name="Borneman A.R."/>
        </authorList>
    </citation>
    <scope>NUCLEOTIDE SEQUENCE [LARGE SCALE GENOMIC DNA]</scope>
    <source>
        <strain evidence="3">cv. Chardonnay</strain>
        <tissue evidence="2">Leaf</tissue>
    </source>
</reference>